<evidence type="ECO:0000313" key="2">
    <source>
        <dbReference type="EMBL" id="SAL06925.1"/>
    </source>
</evidence>
<gene>
    <name evidence="2" type="ORF">AWB78_08322</name>
</gene>
<protein>
    <submittedName>
        <fullName evidence="2">Transposase IS66</fullName>
    </submittedName>
</protein>
<dbReference type="Proteomes" id="UP000071859">
    <property type="component" value="Unassembled WGS sequence"/>
</dbReference>
<name>A0A158EJ93_9BURK</name>
<feature type="region of interest" description="Disordered" evidence="1">
    <location>
        <begin position="35"/>
        <end position="60"/>
    </location>
</feature>
<keyword evidence="3" id="KW-1185">Reference proteome</keyword>
<comment type="caution">
    <text evidence="2">The sequence shown here is derived from an EMBL/GenBank/DDBJ whole genome shotgun (WGS) entry which is preliminary data.</text>
</comment>
<proteinExistence type="predicted"/>
<organism evidence="2 3">
    <name type="scientific">Caballeronia calidae</name>
    <dbReference type="NCBI Taxonomy" id="1777139"/>
    <lineage>
        <taxon>Bacteria</taxon>
        <taxon>Pseudomonadati</taxon>
        <taxon>Pseudomonadota</taxon>
        <taxon>Betaproteobacteria</taxon>
        <taxon>Burkholderiales</taxon>
        <taxon>Burkholderiaceae</taxon>
        <taxon>Caballeronia</taxon>
    </lineage>
</organism>
<dbReference type="AlphaFoldDB" id="A0A158EJ93"/>
<evidence type="ECO:0000313" key="3">
    <source>
        <dbReference type="Proteomes" id="UP000071859"/>
    </source>
</evidence>
<evidence type="ECO:0000256" key="1">
    <source>
        <dbReference type="SAM" id="MobiDB-lite"/>
    </source>
</evidence>
<dbReference type="EMBL" id="FCOX02000147">
    <property type="protein sequence ID" value="SAL06925.1"/>
    <property type="molecule type" value="Genomic_DNA"/>
</dbReference>
<sequence>MLGARLSTRAKAQKRGARIEKALKFFQARYRVEALTPQDPPEGETRIDYMPSMAPKDSTT</sequence>
<accession>A0A158EJ93</accession>
<reference evidence="2" key="1">
    <citation type="submission" date="2016-01" db="EMBL/GenBank/DDBJ databases">
        <authorList>
            <person name="Peeters C."/>
        </authorList>
    </citation>
    <scope>NUCLEOTIDE SEQUENCE</scope>
    <source>
        <strain evidence="2">LMG 29321</strain>
    </source>
</reference>